<dbReference type="HOGENOM" id="CLU_012390_1_3_1"/>
<protein>
    <recommendedName>
        <fullName evidence="4">DDE Tnp4 domain-containing protein</fullName>
    </recommendedName>
</protein>
<dbReference type="EnsemblPlants" id="Bo6g113150.1">
    <property type="protein sequence ID" value="Bo6g113150.1"/>
    <property type="gene ID" value="Bo6g113150"/>
</dbReference>
<dbReference type="AlphaFoldDB" id="A0A0D3CZW7"/>
<dbReference type="Pfam" id="PF04827">
    <property type="entry name" value="Plant_tran"/>
    <property type="match status" value="1"/>
</dbReference>
<evidence type="ECO:0000256" key="1">
    <source>
        <dbReference type="SAM" id="MobiDB-lite"/>
    </source>
</evidence>
<organism evidence="2 3">
    <name type="scientific">Brassica oleracea var. oleracea</name>
    <dbReference type="NCBI Taxonomy" id="109376"/>
    <lineage>
        <taxon>Eukaryota</taxon>
        <taxon>Viridiplantae</taxon>
        <taxon>Streptophyta</taxon>
        <taxon>Embryophyta</taxon>
        <taxon>Tracheophyta</taxon>
        <taxon>Spermatophyta</taxon>
        <taxon>Magnoliopsida</taxon>
        <taxon>eudicotyledons</taxon>
        <taxon>Gunneridae</taxon>
        <taxon>Pentapetalae</taxon>
        <taxon>rosids</taxon>
        <taxon>malvids</taxon>
        <taxon>Brassicales</taxon>
        <taxon>Brassicaceae</taxon>
        <taxon>Brassiceae</taxon>
        <taxon>Brassica</taxon>
    </lineage>
</organism>
<keyword evidence="3" id="KW-1185">Reference proteome</keyword>
<dbReference type="PANTHER" id="PTHR47150:SF7">
    <property type="entry name" value="NUCLEASE"/>
    <property type="match status" value="1"/>
</dbReference>
<dbReference type="PANTHER" id="PTHR47150">
    <property type="entry name" value="OS12G0169200 PROTEIN"/>
    <property type="match status" value="1"/>
</dbReference>
<evidence type="ECO:0008006" key="4">
    <source>
        <dbReference type="Google" id="ProtNLM"/>
    </source>
</evidence>
<proteinExistence type="predicted"/>
<dbReference type="eggNOG" id="ENOG502QR5Z">
    <property type="taxonomic scope" value="Eukaryota"/>
</dbReference>
<accession>A0A0D3CZW7</accession>
<dbReference type="Gramene" id="Bo6g113150.1">
    <property type="protein sequence ID" value="Bo6g113150.1"/>
    <property type="gene ID" value="Bo6g113150"/>
</dbReference>
<evidence type="ECO:0000313" key="3">
    <source>
        <dbReference type="Proteomes" id="UP000032141"/>
    </source>
</evidence>
<reference evidence="2" key="2">
    <citation type="submission" date="2015-03" db="UniProtKB">
        <authorList>
            <consortium name="EnsemblPlants"/>
        </authorList>
    </citation>
    <scope>IDENTIFICATION</scope>
</reference>
<feature type="region of interest" description="Disordered" evidence="1">
    <location>
        <begin position="1"/>
        <end position="23"/>
    </location>
</feature>
<sequence>MNFNIGGSSSFIISSSSSSSDSSELDEWLEDQNVAIEREQQIAVNFFVNKNRVIHQVTQENDHVSHRGSIYGHAVIHCDRENAHRNMFNDYFSENPLYGERDFNRWFRMSKRMFLHIVEAVKQHDNYFTQRCIASGRMGLSTLQKVTAAFWILAYGMPADATDEYIKIGESIAIECMKRFCRAIIEVFSERLLNIGQQRGFPGMLGSLDCMHWKWQNCPTAWAGQFAGHSGSPTIILEVVADYDLWIWHAYFVLPGSNNDINVLKSSNLFSKLAQARQEAYRKDVERAFGVLQSKFAIIKGSCRYWKKGIA</sequence>
<evidence type="ECO:0000313" key="2">
    <source>
        <dbReference type="EnsemblPlants" id="Bo6g113150.1"/>
    </source>
</evidence>
<dbReference type="InterPro" id="IPR006912">
    <property type="entry name" value="Harbinger_derived_prot"/>
</dbReference>
<feature type="compositionally biased region" description="Low complexity" evidence="1">
    <location>
        <begin position="8"/>
        <end position="22"/>
    </location>
</feature>
<name>A0A0D3CZW7_BRAOL</name>
<reference evidence="2 3" key="1">
    <citation type="journal article" date="2014" name="Genome Biol.">
        <title>Transcriptome and methylome profiling reveals relics of genome dominance in the mesopolyploid Brassica oleracea.</title>
        <authorList>
            <person name="Parkin I.A."/>
            <person name="Koh C."/>
            <person name="Tang H."/>
            <person name="Robinson S.J."/>
            <person name="Kagale S."/>
            <person name="Clarke W.E."/>
            <person name="Town C.D."/>
            <person name="Nixon J."/>
            <person name="Krishnakumar V."/>
            <person name="Bidwell S.L."/>
            <person name="Denoeud F."/>
            <person name="Belcram H."/>
            <person name="Links M.G."/>
            <person name="Just J."/>
            <person name="Clarke C."/>
            <person name="Bender T."/>
            <person name="Huebert T."/>
            <person name="Mason A.S."/>
            <person name="Pires J.C."/>
            <person name="Barker G."/>
            <person name="Moore J."/>
            <person name="Walley P.G."/>
            <person name="Manoli S."/>
            <person name="Batley J."/>
            <person name="Edwards D."/>
            <person name="Nelson M.N."/>
            <person name="Wang X."/>
            <person name="Paterson A.H."/>
            <person name="King G."/>
            <person name="Bancroft I."/>
            <person name="Chalhoub B."/>
            <person name="Sharpe A.G."/>
        </authorList>
    </citation>
    <scope>NUCLEOTIDE SEQUENCE</scope>
    <source>
        <strain evidence="2 3">cv. TO1000</strain>
    </source>
</reference>
<dbReference type="Proteomes" id="UP000032141">
    <property type="component" value="Chromosome C6"/>
</dbReference>